<dbReference type="InterPro" id="IPR052157">
    <property type="entry name" value="BCAA_transport_permease"/>
</dbReference>
<evidence type="ECO:0000256" key="7">
    <source>
        <dbReference type="ARBA" id="ARBA00023136"/>
    </source>
</evidence>
<evidence type="ECO:0000256" key="5">
    <source>
        <dbReference type="ARBA" id="ARBA00022970"/>
    </source>
</evidence>
<dbReference type="Proteomes" id="UP000309747">
    <property type="component" value="Unassembled WGS sequence"/>
</dbReference>
<evidence type="ECO:0000256" key="1">
    <source>
        <dbReference type="ARBA" id="ARBA00004651"/>
    </source>
</evidence>
<dbReference type="EMBL" id="SUNI01000011">
    <property type="protein sequence ID" value="TJZ91205.1"/>
    <property type="molecule type" value="Genomic_DNA"/>
</dbReference>
<feature type="transmembrane region" description="Helical" evidence="9">
    <location>
        <begin position="61"/>
        <end position="81"/>
    </location>
</feature>
<reference evidence="10 11" key="1">
    <citation type="submission" date="2019-04" db="EMBL/GenBank/DDBJ databases">
        <authorList>
            <person name="Li J."/>
        </authorList>
    </citation>
    <scope>NUCLEOTIDE SEQUENCE [LARGE SCALE GENOMIC DNA]</scope>
    <source>
        <strain evidence="10 11">KCTC 42687</strain>
    </source>
</reference>
<dbReference type="AlphaFoldDB" id="A0A4U0R879"/>
<comment type="subcellular location">
    <subcellularLocation>
        <location evidence="1">Cell membrane</location>
        <topology evidence="1">Multi-pass membrane protein</topology>
    </subcellularLocation>
</comment>
<keyword evidence="6 9" id="KW-1133">Transmembrane helix</keyword>
<keyword evidence="4 9" id="KW-0812">Transmembrane</keyword>
<feature type="transmembrane region" description="Helical" evidence="9">
    <location>
        <begin position="264"/>
        <end position="285"/>
    </location>
</feature>
<dbReference type="OrthoDB" id="9807115at2"/>
<protein>
    <submittedName>
        <fullName evidence="10">Branched-chain amino acid ABC transporter permease</fullName>
    </submittedName>
</protein>
<evidence type="ECO:0000256" key="3">
    <source>
        <dbReference type="ARBA" id="ARBA00022475"/>
    </source>
</evidence>
<evidence type="ECO:0000256" key="8">
    <source>
        <dbReference type="ARBA" id="ARBA00037998"/>
    </source>
</evidence>
<organism evidence="10 11">
    <name type="scientific">Paracoccus gahaiensis</name>
    <dbReference type="NCBI Taxonomy" id="1706839"/>
    <lineage>
        <taxon>Bacteria</taxon>
        <taxon>Pseudomonadati</taxon>
        <taxon>Pseudomonadota</taxon>
        <taxon>Alphaproteobacteria</taxon>
        <taxon>Rhodobacterales</taxon>
        <taxon>Paracoccaceae</taxon>
        <taxon>Paracoccus</taxon>
    </lineage>
</organism>
<name>A0A4U0R879_9RHOB</name>
<evidence type="ECO:0000256" key="9">
    <source>
        <dbReference type="SAM" id="Phobius"/>
    </source>
</evidence>
<keyword evidence="3" id="KW-1003">Cell membrane</keyword>
<keyword evidence="7 9" id="KW-0472">Membrane</keyword>
<dbReference type="PANTHER" id="PTHR11795">
    <property type="entry name" value="BRANCHED-CHAIN AMINO ACID TRANSPORT SYSTEM PERMEASE PROTEIN LIVH"/>
    <property type="match status" value="1"/>
</dbReference>
<evidence type="ECO:0000256" key="2">
    <source>
        <dbReference type="ARBA" id="ARBA00022448"/>
    </source>
</evidence>
<dbReference type="InterPro" id="IPR001851">
    <property type="entry name" value="ABC_transp_permease"/>
</dbReference>
<keyword evidence="2" id="KW-0813">Transport</keyword>
<evidence type="ECO:0000313" key="11">
    <source>
        <dbReference type="Proteomes" id="UP000309747"/>
    </source>
</evidence>
<dbReference type="RefSeq" id="WP_136886310.1">
    <property type="nucleotide sequence ID" value="NZ_SUNI01000011.1"/>
</dbReference>
<dbReference type="GO" id="GO:0006865">
    <property type="term" value="P:amino acid transport"/>
    <property type="evidence" value="ECO:0007669"/>
    <property type="project" value="UniProtKB-KW"/>
</dbReference>
<feature type="transmembrane region" description="Helical" evidence="9">
    <location>
        <begin position="93"/>
        <end position="116"/>
    </location>
</feature>
<feature type="transmembrane region" description="Helical" evidence="9">
    <location>
        <begin position="136"/>
        <end position="158"/>
    </location>
</feature>
<comment type="caution">
    <text evidence="10">The sequence shown here is derived from an EMBL/GenBank/DDBJ whole genome shotgun (WGS) entry which is preliminary data.</text>
</comment>
<evidence type="ECO:0000256" key="4">
    <source>
        <dbReference type="ARBA" id="ARBA00022692"/>
    </source>
</evidence>
<dbReference type="Pfam" id="PF02653">
    <property type="entry name" value="BPD_transp_2"/>
    <property type="match status" value="1"/>
</dbReference>
<comment type="similarity">
    <text evidence="8">Belongs to the binding-protein-dependent transport system permease family. LivHM subfamily.</text>
</comment>
<proteinExistence type="inferred from homology"/>
<dbReference type="CDD" id="cd06582">
    <property type="entry name" value="TM_PBP1_LivH_like"/>
    <property type="match status" value="1"/>
</dbReference>
<accession>A0A4U0R879</accession>
<feature type="transmembrane region" description="Helical" evidence="9">
    <location>
        <begin position="18"/>
        <end position="41"/>
    </location>
</feature>
<sequence length="290" mass="30316">MEFFTAIFSITYQFGDAFAFLVISCAGLAVIFGMMGVINLAHGEFIMCGAYVTAATARAGLALPIAILCGALAAAAIGMVLERTVMRHLYHRPMDSIIATWGISLIATQGVLILLGPTMQGVGTPLGSMALGDRSYSLYRLVLFAAAVGLLGGLYLLFYHTRFGVIARATIQRPAMARALGVDTRRVYGLTFGLGAGLAGLAGGLYAPTMTMVPTMGATFIVESFVTVVVGGADIFLGAAPAAAILAIIKASLTAWYGQLFGQIGLLVAVIVVIRIMPGGLSAVVKRWQR</sequence>
<dbReference type="PANTHER" id="PTHR11795:SF447">
    <property type="entry name" value="ABC TRANSPORTER PERMEASE PROTEIN"/>
    <property type="match status" value="1"/>
</dbReference>
<keyword evidence="5" id="KW-0029">Amino-acid transport</keyword>
<evidence type="ECO:0000256" key="6">
    <source>
        <dbReference type="ARBA" id="ARBA00022989"/>
    </source>
</evidence>
<keyword evidence="11" id="KW-1185">Reference proteome</keyword>
<dbReference type="GO" id="GO:0005886">
    <property type="term" value="C:plasma membrane"/>
    <property type="evidence" value="ECO:0007669"/>
    <property type="project" value="UniProtKB-SubCell"/>
</dbReference>
<dbReference type="GO" id="GO:0022857">
    <property type="term" value="F:transmembrane transporter activity"/>
    <property type="evidence" value="ECO:0007669"/>
    <property type="project" value="InterPro"/>
</dbReference>
<gene>
    <name evidence="10" type="ORF">FA743_11790</name>
</gene>
<feature type="transmembrane region" description="Helical" evidence="9">
    <location>
        <begin position="187"/>
        <end position="206"/>
    </location>
</feature>
<evidence type="ECO:0000313" key="10">
    <source>
        <dbReference type="EMBL" id="TJZ91205.1"/>
    </source>
</evidence>